<accession>A0ABY8Y5J0</accession>
<reference evidence="2 3" key="1">
    <citation type="submission" date="2023-06" db="EMBL/GenBank/DDBJ databases">
        <title>Proteus appendicitidis sp. nov., isolated from the appendiceal pus of an appendicitis patient in Yongzhou, China.</title>
        <authorList>
            <person name="Cai X."/>
        </authorList>
    </citation>
    <scope>NUCLEOTIDE SEQUENCE [LARGE SCALE GENOMIC DNA]</scope>
    <source>
        <strain evidence="2 3">HZ0627</strain>
    </source>
</reference>
<dbReference type="RefSeq" id="WP_285804699.1">
    <property type="nucleotide sequence ID" value="NZ_CP127389.1"/>
</dbReference>
<dbReference type="Gene3D" id="3.40.50.300">
    <property type="entry name" value="P-loop containing nucleotide triphosphate hydrolases"/>
    <property type="match status" value="1"/>
</dbReference>
<keyword evidence="1" id="KW-0175">Coiled coil</keyword>
<dbReference type="Proteomes" id="UP001226651">
    <property type="component" value="Chromosome"/>
</dbReference>
<organism evidence="2 3">
    <name type="scientific">Proteus appendicitidis</name>
    <dbReference type="NCBI Taxonomy" id="3034648"/>
    <lineage>
        <taxon>Bacteria</taxon>
        <taxon>Pseudomonadati</taxon>
        <taxon>Pseudomonadota</taxon>
        <taxon>Gammaproteobacteria</taxon>
        <taxon>Enterobacterales</taxon>
        <taxon>Morganellaceae</taxon>
        <taxon>Proteus</taxon>
    </lineage>
</organism>
<sequence>MTKNPSYLKINRLIIIKNGLRVYDELFHDGINIIRGEHSVGKSTILDMIFYILGGELAKDDWKYPVDECSNVNAEITINGHILTLSRAIDSTGKVPHIKIYEGKYEKAIKDVEGWNEYGSRRNDNRLSFSEIMFEFFNWGQYKSSDYNNLTMHQIMRLIYLSQSSESNRIFRKEQSNNDNENTRIAIAEFLLGLDDLETYSYRQKLLKYERDYERSGTELRTYFGLIGDDADLTVDKINEQIKIKNKELNIIEEKRNSLLESVDNLEDNTNLNLTIERNNTIDRIQSLTKKINIKNHELQLSKVEVQDCILFDRNLTKRIKALNESKNTYNDLGKVSFEYCPCCLTPIIETNVENECALCKSAGEKHSLEERYIETLNELQYQKRQNDKIIVKLLERVEYLENYLLEKNQELQFAQNRLFEISLVSNKRELALTSIIEERTETLIEINSLREKLDTASKVDDLKETREHLANQIENCKTNITALEAKNIKRKEYVYSELSKLSTEILEKDSGNESKFITATTLTSEIDFAKNRWLLNERVNYSDSSNVVKKAALHLAFLLFSIKDVNCRYPRFSIMDFECGDINEGRSHNLQKLIVSSLEGLTGYQLIMTTSKIEPTLNNDNYGVGRYYDKNDYIIQL</sequence>
<evidence type="ECO:0008006" key="4">
    <source>
        <dbReference type="Google" id="ProtNLM"/>
    </source>
</evidence>
<evidence type="ECO:0000313" key="3">
    <source>
        <dbReference type="Proteomes" id="UP001226651"/>
    </source>
</evidence>
<dbReference type="EMBL" id="CP127389">
    <property type="protein sequence ID" value="WIV87444.1"/>
    <property type="molecule type" value="Genomic_DNA"/>
</dbReference>
<evidence type="ECO:0000256" key="1">
    <source>
        <dbReference type="SAM" id="Coils"/>
    </source>
</evidence>
<dbReference type="InterPro" id="IPR027417">
    <property type="entry name" value="P-loop_NTPase"/>
</dbReference>
<evidence type="ECO:0000313" key="2">
    <source>
        <dbReference type="EMBL" id="WIV87444.1"/>
    </source>
</evidence>
<protein>
    <recommendedName>
        <fullName evidence="4">Rad50/SbcC-type AAA domain-containing protein</fullName>
    </recommendedName>
</protein>
<feature type="coiled-coil region" evidence="1">
    <location>
        <begin position="460"/>
        <end position="487"/>
    </location>
</feature>
<proteinExistence type="predicted"/>
<gene>
    <name evidence="2" type="ORF">QQS39_13345</name>
</gene>
<feature type="coiled-coil region" evidence="1">
    <location>
        <begin position="235"/>
        <end position="269"/>
    </location>
</feature>
<keyword evidence="3" id="KW-1185">Reference proteome</keyword>
<name>A0ABY8Y5J0_9GAMM</name>